<evidence type="ECO:0000313" key="2">
    <source>
        <dbReference type="EMBL" id="SDF05761.1"/>
    </source>
</evidence>
<dbReference type="OrthoDB" id="4146344at2"/>
<proteinExistence type="predicted"/>
<dbReference type="EMBL" id="FNAP01000027">
    <property type="protein sequence ID" value="SDF05761.1"/>
    <property type="molecule type" value="Genomic_DNA"/>
</dbReference>
<protein>
    <recommendedName>
        <fullName evidence="1">Putative DNA-binding domain-containing protein</fullName>
    </recommendedName>
</protein>
<dbReference type="Gene3D" id="1.10.150.690">
    <property type="entry name" value="DUF2063"/>
    <property type="match status" value="1"/>
</dbReference>
<dbReference type="InterPro" id="IPR044922">
    <property type="entry name" value="DUF2063_N_sf"/>
</dbReference>
<organism evidence="2 3">
    <name type="scientific">Rhodospira trueperi</name>
    <dbReference type="NCBI Taxonomy" id="69960"/>
    <lineage>
        <taxon>Bacteria</taxon>
        <taxon>Pseudomonadati</taxon>
        <taxon>Pseudomonadota</taxon>
        <taxon>Alphaproteobacteria</taxon>
        <taxon>Rhodospirillales</taxon>
        <taxon>Rhodospirillaceae</taxon>
        <taxon>Rhodospira</taxon>
    </lineage>
</organism>
<sequence>MATLAEVQRAFGGAVLGDDDPTLAALIDGAGLTPEQRLGIHRNNALITLTEALGANFPVVKALVGDAFFTQTARAFIRRSPPASPVLSRHGEGFADFLATFEPAASLPYLPDVARLEWARLGALQAADARPAPRETLAGVPPHLLPMARCAVHPSFRFVVSDWPVDRVWAMHQPDWPDGKTVSLDEGGVTILLCRPDDRVLMARADRGTLSLLLALDMGQTLETAAQAAARAHPDFDLTAALTCVLSLGLLTEIAIPRTASDDAPVTPISRPETSA</sequence>
<dbReference type="AlphaFoldDB" id="A0A1G7HZ26"/>
<name>A0A1G7HZ26_9PROT</name>
<dbReference type="Proteomes" id="UP000199412">
    <property type="component" value="Unassembled WGS sequence"/>
</dbReference>
<dbReference type="RefSeq" id="WP_092788098.1">
    <property type="nucleotide sequence ID" value="NZ_FNAP01000027.1"/>
</dbReference>
<keyword evidence="3" id="KW-1185">Reference proteome</keyword>
<accession>A0A1G7HZ26</accession>
<evidence type="ECO:0000259" key="1">
    <source>
        <dbReference type="Pfam" id="PF09836"/>
    </source>
</evidence>
<feature type="domain" description="Putative DNA-binding" evidence="1">
    <location>
        <begin position="6"/>
        <end position="98"/>
    </location>
</feature>
<dbReference type="STRING" id="69960.SAMN05421720_12714"/>
<evidence type="ECO:0000313" key="3">
    <source>
        <dbReference type="Proteomes" id="UP000199412"/>
    </source>
</evidence>
<reference evidence="2 3" key="1">
    <citation type="submission" date="2016-10" db="EMBL/GenBank/DDBJ databases">
        <authorList>
            <person name="de Groot N.N."/>
        </authorList>
    </citation>
    <scope>NUCLEOTIDE SEQUENCE [LARGE SCALE GENOMIC DNA]</scope>
    <source>
        <strain evidence="2 3">ATCC 700224</strain>
    </source>
</reference>
<dbReference type="Pfam" id="PF09836">
    <property type="entry name" value="DUF2063"/>
    <property type="match status" value="1"/>
</dbReference>
<gene>
    <name evidence="2" type="ORF">SAMN05421720_12714</name>
</gene>
<dbReference type="InterPro" id="IPR018640">
    <property type="entry name" value="DUF2063"/>
</dbReference>